<dbReference type="HOGENOM" id="CLU_3183893_0_0_9"/>
<comment type="caution">
    <text evidence="1">The sequence shown here is derived from an EMBL/GenBank/DDBJ whole genome shotgun (WGS) entry which is preliminary data.</text>
</comment>
<accession>E2ZHJ8</accession>
<dbReference type="Proteomes" id="UP000006028">
    <property type="component" value="Unassembled WGS sequence"/>
</dbReference>
<reference evidence="1 2" key="1">
    <citation type="submission" date="2010-08" db="EMBL/GenBank/DDBJ databases">
        <authorList>
            <person name="Weinstock G."/>
            <person name="Sodergren E."/>
            <person name="Clifton S."/>
            <person name="Fulton L."/>
            <person name="Fulton B."/>
            <person name="Courtney L."/>
            <person name="Fronick C."/>
            <person name="Harrison M."/>
            <person name="Strong C."/>
            <person name="Farmer C."/>
            <person name="Delahaunty K."/>
            <person name="Markovic C."/>
            <person name="Hall O."/>
            <person name="Minx P."/>
            <person name="Tomlinson C."/>
            <person name="Mitreva M."/>
            <person name="Hou S."/>
            <person name="Chen J."/>
            <person name="Wollam A."/>
            <person name="Pepin K.H."/>
            <person name="Johnson M."/>
            <person name="Bhonagiri V."/>
            <person name="Zhang X."/>
            <person name="Suruliraj S."/>
            <person name="Warren W."/>
            <person name="Chinwalla A."/>
            <person name="Mardis E.R."/>
            <person name="Wilson R.K."/>
        </authorList>
    </citation>
    <scope>NUCLEOTIDE SEQUENCE [LARGE SCALE GENOMIC DNA]</scope>
    <source>
        <strain evidence="1 2">KLE1255</strain>
    </source>
</reference>
<evidence type="ECO:0000313" key="2">
    <source>
        <dbReference type="Proteomes" id="UP000006028"/>
    </source>
</evidence>
<gene>
    <name evidence="1" type="ORF">HMPREF9436_01106</name>
</gene>
<organism evidence="1 2">
    <name type="scientific">Faecalibacterium cf. prausnitzii KLE1255</name>
    <dbReference type="NCBI Taxonomy" id="748224"/>
    <lineage>
        <taxon>Bacteria</taxon>
        <taxon>Bacillati</taxon>
        <taxon>Bacillota</taxon>
        <taxon>Clostridia</taxon>
        <taxon>Eubacteriales</taxon>
        <taxon>Oscillospiraceae</taxon>
        <taxon>Faecalibacterium</taxon>
    </lineage>
</organism>
<dbReference type="AlphaFoldDB" id="E2ZHJ8"/>
<dbReference type="BioCyc" id="FCF748224-HMP:GTSS-2419-MONOMER"/>
<proteinExistence type="predicted"/>
<dbReference type="EMBL" id="AECU01000092">
    <property type="protein sequence ID" value="EFQ07350.1"/>
    <property type="molecule type" value="Genomic_DNA"/>
</dbReference>
<protein>
    <submittedName>
        <fullName evidence="1">Uncharacterized protein</fullName>
    </submittedName>
</protein>
<name>E2ZHJ8_9FIRM</name>
<sequence>MADSIRGVLRRSRINRVMKIGVNDKKSVGSVKANMVVRINVIVSSF</sequence>
<evidence type="ECO:0000313" key="1">
    <source>
        <dbReference type="EMBL" id="EFQ07350.1"/>
    </source>
</evidence>
<dbReference type="STRING" id="748224.HMPREF9436_01106"/>